<keyword evidence="3" id="KW-0547">Nucleotide-binding</keyword>
<feature type="transmembrane region" description="Helical" evidence="7">
    <location>
        <begin position="15"/>
        <end position="37"/>
    </location>
</feature>
<keyword evidence="6 7" id="KW-0472">Membrane</keyword>
<dbReference type="PANTHER" id="PTHR24221:SF590">
    <property type="entry name" value="COMPONENT LINKED WITH THE ASSEMBLY OF CYTOCHROME' TRANSPORT TRANSMEMBRANE ATP-BINDING PROTEIN ABC TRANSPORTER CYDD-RELATED"/>
    <property type="match status" value="1"/>
</dbReference>
<comment type="caution">
    <text evidence="10">The sequence shown here is derived from an EMBL/GenBank/DDBJ whole genome shotgun (WGS) entry which is preliminary data.</text>
</comment>
<evidence type="ECO:0000256" key="5">
    <source>
        <dbReference type="ARBA" id="ARBA00022989"/>
    </source>
</evidence>
<dbReference type="Proteomes" id="UP000470404">
    <property type="component" value="Unassembled WGS sequence"/>
</dbReference>
<evidence type="ECO:0000256" key="6">
    <source>
        <dbReference type="ARBA" id="ARBA00023136"/>
    </source>
</evidence>
<evidence type="ECO:0000256" key="2">
    <source>
        <dbReference type="ARBA" id="ARBA00022692"/>
    </source>
</evidence>
<feature type="domain" description="ABC transmembrane type-1" evidence="9">
    <location>
        <begin position="16"/>
        <end position="303"/>
    </location>
</feature>
<name>A0ABX0BUR8_9PSEU</name>
<dbReference type="EMBL" id="JAAGNC010000095">
    <property type="protein sequence ID" value="NEC57942.1"/>
    <property type="molecule type" value="Genomic_DNA"/>
</dbReference>
<dbReference type="InterPro" id="IPR003439">
    <property type="entry name" value="ABC_transporter-like_ATP-bd"/>
</dbReference>
<accession>A0ABX0BUR8</accession>
<dbReference type="Gene3D" id="1.20.1560.10">
    <property type="entry name" value="ABC transporter type 1, transmembrane domain"/>
    <property type="match status" value="1"/>
</dbReference>
<dbReference type="SMART" id="SM00382">
    <property type="entry name" value="AAA"/>
    <property type="match status" value="1"/>
</dbReference>
<comment type="subcellular location">
    <subcellularLocation>
        <location evidence="1">Cell membrane</location>
        <topology evidence="1">Multi-pass membrane protein</topology>
    </subcellularLocation>
</comment>
<dbReference type="Pfam" id="PF00664">
    <property type="entry name" value="ABC_membrane"/>
    <property type="match status" value="1"/>
</dbReference>
<feature type="transmembrane region" description="Helical" evidence="7">
    <location>
        <begin position="159"/>
        <end position="176"/>
    </location>
</feature>
<evidence type="ECO:0000259" key="9">
    <source>
        <dbReference type="PROSITE" id="PS50929"/>
    </source>
</evidence>
<dbReference type="InterPro" id="IPR003593">
    <property type="entry name" value="AAA+_ATPase"/>
</dbReference>
<keyword evidence="4 10" id="KW-0067">ATP-binding</keyword>
<proteinExistence type="predicted"/>
<keyword evidence="11" id="KW-1185">Reference proteome</keyword>
<dbReference type="PANTHER" id="PTHR24221">
    <property type="entry name" value="ATP-BINDING CASSETTE SUB-FAMILY B"/>
    <property type="match status" value="1"/>
</dbReference>
<dbReference type="InterPro" id="IPR039421">
    <property type="entry name" value="Type_1_exporter"/>
</dbReference>
<dbReference type="InterPro" id="IPR027417">
    <property type="entry name" value="P-loop_NTPase"/>
</dbReference>
<feature type="transmembrane region" description="Helical" evidence="7">
    <location>
        <begin position="244"/>
        <end position="265"/>
    </location>
</feature>
<evidence type="ECO:0000313" key="10">
    <source>
        <dbReference type="EMBL" id="NEC57942.1"/>
    </source>
</evidence>
<feature type="transmembrane region" description="Helical" evidence="7">
    <location>
        <begin position="136"/>
        <end position="153"/>
    </location>
</feature>
<gene>
    <name evidence="10" type="ORF">G3I59_20645</name>
</gene>
<organism evidence="10 11">
    <name type="scientific">Amycolatopsis rubida</name>
    <dbReference type="NCBI Taxonomy" id="112413"/>
    <lineage>
        <taxon>Bacteria</taxon>
        <taxon>Bacillati</taxon>
        <taxon>Actinomycetota</taxon>
        <taxon>Actinomycetes</taxon>
        <taxon>Pseudonocardiales</taxon>
        <taxon>Pseudonocardiaceae</taxon>
        <taxon>Amycolatopsis</taxon>
    </lineage>
</organism>
<feature type="transmembrane region" description="Helical" evidence="7">
    <location>
        <begin position="57"/>
        <end position="82"/>
    </location>
</feature>
<dbReference type="PROSITE" id="PS50929">
    <property type="entry name" value="ABC_TM1F"/>
    <property type="match status" value="1"/>
</dbReference>
<dbReference type="Pfam" id="PF00005">
    <property type="entry name" value="ABC_tran"/>
    <property type="match status" value="1"/>
</dbReference>
<feature type="transmembrane region" description="Helical" evidence="7">
    <location>
        <begin position="277"/>
        <end position="298"/>
    </location>
</feature>
<reference evidence="10 11" key="1">
    <citation type="submission" date="2020-01" db="EMBL/GenBank/DDBJ databases">
        <title>Insect and environment-associated Actinomycetes.</title>
        <authorList>
            <person name="Currrie C."/>
            <person name="Chevrette M."/>
            <person name="Carlson C."/>
            <person name="Stubbendieck R."/>
            <person name="Wendt-Pienkowski E."/>
        </authorList>
    </citation>
    <scope>NUCLEOTIDE SEQUENCE [LARGE SCALE GENOMIC DNA]</scope>
    <source>
        <strain evidence="10 11">SID8386</strain>
    </source>
</reference>
<dbReference type="PROSITE" id="PS00211">
    <property type="entry name" value="ABC_TRANSPORTER_1"/>
    <property type="match status" value="1"/>
</dbReference>
<feature type="domain" description="ABC transporter" evidence="8">
    <location>
        <begin position="334"/>
        <end position="554"/>
    </location>
</feature>
<dbReference type="Gene3D" id="3.40.50.300">
    <property type="entry name" value="P-loop containing nucleotide triphosphate hydrolases"/>
    <property type="match status" value="1"/>
</dbReference>
<dbReference type="InterPro" id="IPR017871">
    <property type="entry name" value="ABC_transporter-like_CS"/>
</dbReference>
<evidence type="ECO:0000313" key="11">
    <source>
        <dbReference type="Proteomes" id="UP000470404"/>
    </source>
</evidence>
<evidence type="ECO:0000256" key="1">
    <source>
        <dbReference type="ARBA" id="ARBA00004651"/>
    </source>
</evidence>
<evidence type="ECO:0000256" key="4">
    <source>
        <dbReference type="ARBA" id="ARBA00022840"/>
    </source>
</evidence>
<evidence type="ECO:0000256" key="7">
    <source>
        <dbReference type="SAM" id="Phobius"/>
    </source>
</evidence>
<dbReference type="PROSITE" id="PS50893">
    <property type="entry name" value="ABC_TRANSPORTER_2"/>
    <property type="match status" value="1"/>
</dbReference>
<sequence>MVQTKELLKPYRSRFAAIIAFYVAGSVAGLAPLLAVAEIGRVLLSAGATDHRHAWTAVLLGALGLVVGVVLTAVAAALGHVLDGEVQLSFRRQLAAKLSRVPLSWFSGRRTGDLAKAVGEDVSTVHPFIAHAPGELVSAFVVPLVALSYLFSIDGRLTLITLVPVVLAVGLVPLMMTPPRLREQQEFDEAMGDITSAVIEFVEGIAVVKSFGGSGRAHHRFRTAADGFVTVFTRWVRGISSTAAAMQFVLSPAFVLLVVLIGGSAMVSTGSMAAVDVLPFLLLGMGLTAPVAALGHGFDELQAARRAVARIAEVLSTPSMTEPEHPGAPAGHRVEFRGVHAGYGDHRVLKGIDLVLEPGTTTALTGPSGSGKSTLVQLLPRFSDPTAGAVLLGGVDLRNLSSSELHRHISFVFQDVRVLRATIAENISLAVPHAEQDAIVRAAEQANIHRRILELPRGYESVIGEDVVLSGGEKQRVSLARALLADTPVLVLDEATSFADPQTERAVRQMLAAQAKTILMIAHRPESVAEADTVLVLEHGRIGEARHRPARQEN</sequence>
<dbReference type="SUPFAM" id="SSF52540">
    <property type="entry name" value="P-loop containing nucleoside triphosphate hydrolases"/>
    <property type="match status" value="1"/>
</dbReference>
<dbReference type="GO" id="GO:0005524">
    <property type="term" value="F:ATP binding"/>
    <property type="evidence" value="ECO:0007669"/>
    <property type="project" value="UniProtKB-KW"/>
</dbReference>
<keyword evidence="2 7" id="KW-0812">Transmembrane</keyword>
<dbReference type="InterPro" id="IPR036640">
    <property type="entry name" value="ABC1_TM_sf"/>
</dbReference>
<keyword evidence="5 7" id="KW-1133">Transmembrane helix</keyword>
<dbReference type="SUPFAM" id="SSF90123">
    <property type="entry name" value="ABC transporter transmembrane region"/>
    <property type="match status" value="1"/>
</dbReference>
<evidence type="ECO:0000256" key="3">
    <source>
        <dbReference type="ARBA" id="ARBA00022741"/>
    </source>
</evidence>
<protein>
    <submittedName>
        <fullName evidence="10">ABC transporter ATP-binding protein</fullName>
    </submittedName>
</protein>
<evidence type="ECO:0000259" key="8">
    <source>
        <dbReference type="PROSITE" id="PS50893"/>
    </source>
</evidence>
<dbReference type="InterPro" id="IPR011527">
    <property type="entry name" value="ABC1_TM_dom"/>
</dbReference>